<dbReference type="Gene3D" id="2.40.160.10">
    <property type="entry name" value="Porin"/>
    <property type="match status" value="1"/>
</dbReference>
<feature type="chain" id="PRO_5046514340" description="Outer membrane protein beta-barrel domain-containing protein" evidence="2">
    <location>
        <begin position="25"/>
        <end position="263"/>
    </location>
</feature>
<gene>
    <name evidence="4" type="ORF">ABID41_000942</name>
</gene>
<dbReference type="RefSeq" id="WP_331931063.1">
    <property type="nucleotide sequence ID" value="NZ_JBEPLU010000001.1"/>
</dbReference>
<comment type="caution">
    <text evidence="4">The sequence shown here is derived from an EMBL/GenBank/DDBJ whole genome shotgun (WGS) entry which is preliminary data.</text>
</comment>
<accession>A0ABV2EFM9</accession>
<sequence>MRNQLFATAAVAAFFALTGAAAQAQTVGSVGAGYSRAEVDTGLGDGDLDVFSADGSVAFDAGSLRGAVDGSVANFDGDGGDATNWSVTGHLNTGFNGGLAGGFVGVTTNDEVTVWGVGGEAQFNVAPQTTLYGQIGYGQSDDLADADLWAGRAELRYFISDNFKVQGSAGYTNIDTNFGDLDTWNIGADAEYQFASTPWSVTAGYEHGEIDDANLESDTFKVGVRYSFGGTLRDRDQAGASLGSVNNLFGGALGQSVIAAFGQ</sequence>
<feature type="domain" description="Outer membrane protein beta-barrel" evidence="3">
    <location>
        <begin position="8"/>
        <end position="228"/>
    </location>
</feature>
<dbReference type="SUPFAM" id="SSF56935">
    <property type="entry name" value="Porins"/>
    <property type="match status" value="1"/>
</dbReference>
<evidence type="ECO:0000256" key="2">
    <source>
        <dbReference type="SAM" id="SignalP"/>
    </source>
</evidence>
<name>A0ABV2EFM9_9CAUL</name>
<dbReference type="InterPro" id="IPR023614">
    <property type="entry name" value="Porin_dom_sf"/>
</dbReference>
<evidence type="ECO:0000313" key="4">
    <source>
        <dbReference type="EMBL" id="MET3525847.1"/>
    </source>
</evidence>
<keyword evidence="5" id="KW-1185">Reference proteome</keyword>
<evidence type="ECO:0000256" key="1">
    <source>
        <dbReference type="ARBA" id="ARBA00022729"/>
    </source>
</evidence>
<dbReference type="InterPro" id="IPR027385">
    <property type="entry name" value="Beta-barrel_OMP"/>
</dbReference>
<dbReference type="Pfam" id="PF13505">
    <property type="entry name" value="OMP_b-brl"/>
    <property type="match status" value="1"/>
</dbReference>
<organism evidence="4 5">
    <name type="scientific">Phenylobacterium koreense</name>
    <dbReference type="NCBI Taxonomy" id="266125"/>
    <lineage>
        <taxon>Bacteria</taxon>
        <taxon>Pseudomonadati</taxon>
        <taxon>Pseudomonadota</taxon>
        <taxon>Alphaproteobacteria</taxon>
        <taxon>Caulobacterales</taxon>
        <taxon>Caulobacteraceae</taxon>
        <taxon>Phenylobacterium</taxon>
    </lineage>
</organism>
<evidence type="ECO:0000313" key="5">
    <source>
        <dbReference type="Proteomes" id="UP001549110"/>
    </source>
</evidence>
<keyword evidence="1 2" id="KW-0732">Signal</keyword>
<dbReference type="Proteomes" id="UP001549110">
    <property type="component" value="Unassembled WGS sequence"/>
</dbReference>
<feature type="signal peptide" evidence="2">
    <location>
        <begin position="1"/>
        <end position="24"/>
    </location>
</feature>
<evidence type="ECO:0000259" key="3">
    <source>
        <dbReference type="Pfam" id="PF13505"/>
    </source>
</evidence>
<protein>
    <recommendedName>
        <fullName evidence="3">Outer membrane protein beta-barrel domain-containing protein</fullName>
    </recommendedName>
</protein>
<reference evidence="4 5" key="1">
    <citation type="submission" date="2024-06" db="EMBL/GenBank/DDBJ databases">
        <title>Genomic Encyclopedia of Type Strains, Phase IV (KMG-IV): sequencing the most valuable type-strain genomes for metagenomic binning, comparative biology and taxonomic classification.</title>
        <authorList>
            <person name="Goeker M."/>
        </authorList>
    </citation>
    <scope>NUCLEOTIDE SEQUENCE [LARGE SCALE GENOMIC DNA]</scope>
    <source>
        <strain evidence="4 5">DSM 17809</strain>
    </source>
</reference>
<proteinExistence type="predicted"/>
<dbReference type="EMBL" id="JBEPLU010000001">
    <property type="protein sequence ID" value="MET3525847.1"/>
    <property type="molecule type" value="Genomic_DNA"/>
</dbReference>